<sequence>MSPSTELMAKYPIGSKPNISFLPYLIFCSYVVSLIGSVTTVELLHRRASGSGWRASVQIAGCSVSFGLVAIWCMHFVGNRAIVLGDGEDEIQLYYSPTYTAISAIIPVVVIFLGLMVADRFYRRSKHAAIRVASLVVCAICAGAAITEMHYLGNNGTTNYHLQLSWPHVFGAAGIAVGASLLSFGLFFHWSGLWLNNILRRAVVACFLALAVSGMHWTGAAGTWYEVRGYHEGSGQERNITLIIALCLSLSACAVCFLLGFLKQRHRRLLKDRAQQVVLACATFDESGRLLVSQGGLLPCQTITRQFQQRTFDDEFNALHPVFQWIFRVSRHWGGVVDLIPPMREHLHSTGYLQTTSPATAAESRSSFSSGDDSTYSATFRELFCVTAYDIAKTLDTGLQNLGNLYEEVVTTGTSVSMARTVFKDTNGRREILAAEVANKDVETGMANPILFGRGQMLVLTKKADLSEVKRLQNLGYHFANIDQVGDNLARSLQVSRDDLRNMVDRWHASTERVPSIPSSGTYLASFLLQPSPGMRGLDVIVRRATPDRLPMVKLASGELTARESKLLAGFSGLSLDDCLERTGRRNGTETEDEDEFLERFRSSLLDLLHHAPESALHRAIFSAKQLEIAHGMAGQKERSPATVFAFCGIKEIYIQSLQSLALKCIPMSVFQTYLRSYPGSPDHQILAIRNHKEFAMLTRAPSITREPAKRSSKWHHKLRSHRSMSSDMTLQPDSCSEKGLVNVTSPCADASSSHPWGGIMVTSTQQIIHDESKSGGATMEMRDMGVKSEAGVADTEQQTLADRLMSITTAFRDPHATRTLPKDLYFGMDTQASSGATVAHTDTPVAGRLANDALPNFCQDVPRDIITLHDIAELLCVYTVGISSSAIRLIWDLLRAIIRRTDACANPYAFDPPAAGPPNLTMSTSTPTLTHLSTLSPPSNSRTWQTAPHPTQPIVATACSDRSVRVYSLTSFTLLHAITGGHKRSVRSCSWKPHTEGQSVLATGSFDSSAGIWRKEDGDRLEHEVGREIGDEENEDAEEYQFSCILDGHESEIKSLTWSPSGQYLATCSRDKSVWIWEELEDDNFETVAVLQEHDGDVKCVAWHPEEDLLVSSSYDDTVRFYREDQDDWVQVAMVEGHGMTVWWVEFEGSAMSKHDFRRQREALSEAQTQHMEALEQSGPRLATCADDCTVRIWRRKPREGQRQESGMPSIIRSAAIDEDWYQEAVLPRAHDRAIYSVGWSSTTGLLVSAGSDGKIIVYKERWRSQESKGTAMEGVEGADDVAAATAESAEASATEWVVVAEIFSAHDVFEINHVTWAKRADKGRRWDGEEVVVSTGDEGEVRVWTLDEAVLKA</sequence>
<dbReference type="InterPro" id="IPR001680">
    <property type="entry name" value="WD40_rpt"/>
</dbReference>
<dbReference type="OrthoDB" id="264015at2759"/>
<feature type="region of interest" description="Disordered" evidence="5">
    <location>
        <begin position="706"/>
        <end position="732"/>
    </location>
</feature>
<keyword evidence="6" id="KW-0812">Transmembrane</keyword>
<feature type="repeat" description="WD" evidence="4">
    <location>
        <begin position="1047"/>
        <end position="1079"/>
    </location>
</feature>
<reference evidence="8" key="2">
    <citation type="submission" date="2020-09" db="EMBL/GenBank/DDBJ databases">
        <title>Reference genome assembly for Australian Ascochyta lentis isolate Al4.</title>
        <authorList>
            <person name="Lee R.C."/>
            <person name="Farfan-Caceres L.M."/>
            <person name="Debler J.W."/>
            <person name="Williams A.H."/>
            <person name="Henares B.M."/>
        </authorList>
    </citation>
    <scope>NUCLEOTIDE SEQUENCE</scope>
    <source>
        <strain evidence="8">Al4</strain>
    </source>
</reference>
<keyword evidence="9" id="KW-1185">Reference proteome</keyword>
<feature type="transmembrane region" description="Helical" evidence="6">
    <location>
        <begin position="202"/>
        <end position="220"/>
    </location>
</feature>
<feature type="transmembrane region" description="Helical" evidence="6">
    <location>
        <begin position="166"/>
        <end position="190"/>
    </location>
</feature>
<feature type="transmembrane region" description="Helical" evidence="6">
    <location>
        <begin position="56"/>
        <end position="78"/>
    </location>
</feature>
<dbReference type="GO" id="GO:0016226">
    <property type="term" value="P:iron-sulfur cluster assembly"/>
    <property type="evidence" value="ECO:0007669"/>
    <property type="project" value="UniProtKB-UniRule"/>
</dbReference>
<dbReference type="Pfam" id="PF03707">
    <property type="entry name" value="MHYT"/>
    <property type="match status" value="1"/>
</dbReference>
<dbReference type="EMBL" id="RZGK01000015">
    <property type="protein sequence ID" value="KAF9693685.1"/>
    <property type="molecule type" value="Genomic_DNA"/>
</dbReference>
<dbReference type="PANTHER" id="PTHR35152:SF1">
    <property type="entry name" value="DOMAIN SIGNALLING PROTEIN, PUTATIVE (AFU_ORTHOLOGUE AFUA_5G11310)-RELATED"/>
    <property type="match status" value="1"/>
</dbReference>
<feature type="transmembrane region" description="Helical" evidence="6">
    <location>
        <begin position="240"/>
        <end position="262"/>
    </location>
</feature>
<dbReference type="InterPro" id="IPR005330">
    <property type="entry name" value="MHYT_dom"/>
</dbReference>
<protein>
    <recommendedName>
        <fullName evidence="3">Probable cytosolic iron-sulfur protein assembly protein 1</fullName>
    </recommendedName>
</protein>
<feature type="compositionally biased region" description="Low complexity" evidence="5">
    <location>
        <begin position="930"/>
        <end position="942"/>
    </location>
</feature>
<dbReference type="PROSITE" id="PS50924">
    <property type="entry name" value="MHYT"/>
    <property type="match status" value="1"/>
</dbReference>
<keyword evidence="1 4" id="KW-0853">WD repeat</keyword>
<keyword evidence="2" id="KW-0677">Repeat</keyword>
<proteinExistence type="inferred from homology"/>
<evidence type="ECO:0000256" key="4">
    <source>
        <dbReference type="PROSITE-ProRule" id="PRU00221"/>
    </source>
</evidence>
<feature type="domain" description="MHYT" evidence="7">
    <location>
        <begin position="21"/>
        <end position="226"/>
    </location>
</feature>
<dbReference type="PROSITE" id="PS50294">
    <property type="entry name" value="WD_REPEATS_REGION"/>
    <property type="match status" value="2"/>
</dbReference>
<keyword evidence="6" id="KW-0472">Membrane</keyword>
<comment type="similarity">
    <text evidence="3">Belongs to the WD repeat CIA1 family.</text>
</comment>
<feature type="transmembrane region" description="Helical" evidence="6">
    <location>
        <begin position="98"/>
        <end position="116"/>
    </location>
</feature>
<organism evidence="8 9">
    <name type="scientific">Ascochyta lentis</name>
    <dbReference type="NCBI Taxonomy" id="205686"/>
    <lineage>
        <taxon>Eukaryota</taxon>
        <taxon>Fungi</taxon>
        <taxon>Dikarya</taxon>
        <taxon>Ascomycota</taxon>
        <taxon>Pezizomycotina</taxon>
        <taxon>Dothideomycetes</taxon>
        <taxon>Pleosporomycetidae</taxon>
        <taxon>Pleosporales</taxon>
        <taxon>Pleosporineae</taxon>
        <taxon>Didymellaceae</taxon>
        <taxon>Ascochyta</taxon>
    </lineage>
</organism>
<dbReference type="Pfam" id="PF00400">
    <property type="entry name" value="WD40"/>
    <property type="match status" value="5"/>
</dbReference>
<feature type="transmembrane region" description="Helical" evidence="6">
    <location>
        <begin position="128"/>
        <end position="146"/>
    </location>
</feature>
<evidence type="ECO:0000313" key="8">
    <source>
        <dbReference type="EMBL" id="KAF9693685.1"/>
    </source>
</evidence>
<feature type="region of interest" description="Disordered" evidence="5">
    <location>
        <begin position="930"/>
        <end position="949"/>
    </location>
</feature>
<dbReference type="FunFam" id="2.130.10.10:FF:000816">
    <property type="entry name" value="Probable cytosolic iron-sulfur protein assembly protein 1"/>
    <property type="match status" value="1"/>
</dbReference>
<comment type="caution">
    <text evidence="8">The sequence shown here is derived from an EMBL/GenBank/DDBJ whole genome shotgun (WGS) entry which is preliminary data.</text>
</comment>
<evidence type="ECO:0000256" key="5">
    <source>
        <dbReference type="SAM" id="MobiDB-lite"/>
    </source>
</evidence>
<dbReference type="PROSITE" id="PS50082">
    <property type="entry name" value="WD_REPEATS_2"/>
    <property type="match status" value="4"/>
</dbReference>
<reference evidence="8" key="1">
    <citation type="submission" date="2018-12" db="EMBL/GenBank/DDBJ databases">
        <authorList>
            <person name="Syme R.A."/>
            <person name="Farfan-Caceres L."/>
            <person name="Lichtenzveig J."/>
        </authorList>
    </citation>
    <scope>NUCLEOTIDE SEQUENCE</scope>
    <source>
        <strain evidence="8">Al4</strain>
    </source>
</reference>
<dbReference type="InterPro" id="IPR028608">
    <property type="entry name" value="CIAO1/Cia1"/>
</dbReference>
<feature type="compositionally biased region" description="Basic residues" evidence="5">
    <location>
        <begin position="711"/>
        <end position="723"/>
    </location>
</feature>
<dbReference type="Gene3D" id="2.130.10.10">
    <property type="entry name" value="YVTN repeat-like/Quinoprotein amine dehydrogenase"/>
    <property type="match status" value="1"/>
</dbReference>
<evidence type="ECO:0000313" key="9">
    <source>
        <dbReference type="Proteomes" id="UP000651452"/>
    </source>
</evidence>
<feature type="repeat" description="WD" evidence="4">
    <location>
        <begin position="980"/>
        <end position="1024"/>
    </location>
</feature>
<evidence type="ECO:0000259" key="7">
    <source>
        <dbReference type="PROSITE" id="PS50924"/>
    </source>
</evidence>
<comment type="function">
    <text evidence="3">Essential component of the cytosolic iron-sulfur (Fe/S) protein assembly machinery. Required for the maturation of extramitochondrial Fe/S proteins.</text>
</comment>
<evidence type="ECO:0000256" key="1">
    <source>
        <dbReference type="ARBA" id="ARBA00022574"/>
    </source>
</evidence>
<evidence type="ECO:0000256" key="2">
    <source>
        <dbReference type="ARBA" id="ARBA00022737"/>
    </source>
</evidence>
<accession>A0A8H7MG89</accession>
<dbReference type="SMART" id="SM00320">
    <property type="entry name" value="WD40"/>
    <property type="match status" value="7"/>
</dbReference>
<feature type="repeat" description="WD" evidence="4">
    <location>
        <begin position="1092"/>
        <end position="1123"/>
    </location>
</feature>
<name>A0A8H7MG89_9PLEO</name>
<evidence type="ECO:0000256" key="6">
    <source>
        <dbReference type="SAM" id="Phobius"/>
    </source>
</evidence>
<dbReference type="PANTHER" id="PTHR35152">
    <property type="entry name" value="DOMAIN SIGNALLING PROTEIN, PUTATIVE (AFU_ORTHOLOGUE AFUA_5G11310)-RELATED"/>
    <property type="match status" value="1"/>
</dbReference>
<evidence type="ECO:0000256" key="3">
    <source>
        <dbReference type="HAMAP-Rule" id="MF_03037"/>
    </source>
</evidence>
<dbReference type="GO" id="GO:0097361">
    <property type="term" value="C:cytosolic [4Fe-4S] assembly targeting complex"/>
    <property type="evidence" value="ECO:0007669"/>
    <property type="project" value="InterPro"/>
</dbReference>
<dbReference type="SUPFAM" id="SSF50978">
    <property type="entry name" value="WD40 repeat-like"/>
    <property type="match status" value="1"/>
</dbReference>
<dbReference type="InterPro" id="IPR015943">
    <property type="entry name" value="WD40/YVTN_repeat-like_dom_sf"/>
</dbReference>
<dbReference type="Proteomes" id="UP000651452">
    <property type="component" value="Unassembled WGS sequence"/>
</dbReference>
<dbReference type="HAMAP" id="MF_03037">
    <property type="entry name" value="ciao1"/>
    <property type="match status" value="1"/>
</dbReference>
<keyword evidence="6" id="KW-1133">Transmembrane helix</keyword>
<feature type="transmembrane region" description="Helical" evidence="6">
    <location>
        <begin position="20"/>
        <end position="44"/>
    </location>
</feature>
<feature type="repeat" description="WD" evidence="4">
    <location>
        <begin position="1229"/>
        <end position="1261"/>
    </location>
</feature>
<dbReference type="CDD" id="cd00200">
    <property type="entry name" value="WD40"/>
    <property type="match status" value="1"/>
</dbReference>
<dbReference type="InterPro" id="IPR036322">
    <property type="entry name" value="WD40_repeat_dom_sf"/>
</dbReference>
<gene>
    <name evidence="3" type="primary">CIA1</name>
    <name evidence="8" type="ORF">EKO04_008393</name>
</gene>